<evidence type="ECO:0000313" key="2">
    <source>
        <dbReference type="Proteomes" id="UP000232062"/>
    </source>
</evidence>
<proteinExistence type="predicted"/>
<evidence type="ECO:0000313" key="1">
    <source>
        <dbReference type="EMBL" id="PJZ06827.1"/>
    </source>
</evidence>
<gene>
    <name evidence="1" type="ORF">PRCB_08980</name>
</gene>
<sequence>MSSDSVYNFGDPLQPWRVPPEDIARQATASLRGYIYQIHASAAAWLSLGPRDELYLEVAEDFTEILRNSGTLDDILSATQAKDTRESGAVTLNSPDVLAAIESLFRLRVNNPGRVVRLVFLTTSSAGKERKDALPSGTAGLVAWGEVAKGGGASELRAALLKRTFSEPLKIFVRDSSDEQFRDELVRSVIFACGAPDWRELEVSNRQALIDMRDELQSTADMAHRAYDAVFCDVIACALGRGPRRLNRDNLKSCLERATSIAVPSSIAVSFLSQPSKTKKSLSGDDLRVLAESLIEAGMPPSVDLLFPKAKSEAREALMRVFAVEPRLTEMVADGAPLSTTIAKLTEHTDKKHLIVGQPGSGKTLALWHAAKSLLASSTIVPLFLPAGLVASWGEMEAMITDTIPGIDLPGLFNDPRICVFVDSWSEFASASQASEKARALRAWRNTRVLATAKFADVGDGAFKLWGLDLPIPEHIKRAVATSTPGEALPSDAVLDLLRLPLLLAIHILSDARSTTTGDLLRQFHEYLMRDLPERFTDVLACAVAELSLAGTRSFGRLTQALQHRAAKAGLENPVRILKSLGTLQERAGLTLPVHDLYWSWLAGHGYLCDDVACLTINPLRTRESFSLAIQSGGAARERDVSAMVTEDIVLSAMLDASRRVERPAPALVDSLRLGLADHRLAVRNRAALAALKGGRAEFFRQAFEVLSSLSLAKCYPHEWDDAICPDKLYIQRATLADWLGSPDTEFVLNVIAERGGPEWSSWLKQAAADGRISWARAAAVALGCCANIPAWVSPHLDTVFASKAWWLRATAKRRSNKSLAEHIAREYGRLIDSVIKKNSSAWFELNRVLTGCGDDRVFQILLTNFASLSPEALEVLGYAIVEKGSPWIGRFQRVALAGIDTHHHQLADALSPDIDDETARQWIAAGHEKAGWRVLIARHGVEVLPEMLAELPPSFAGLHDIPSLACMRWLPEAPVTLIDELWRRLGSPMQPKAMQDILNAITRVFPQGMVHIVKFIAHQPDALPVFHLRQVLRLYEDWHKKTNFELYVKTEDCEGYPFREWILRHRMLNAEDFETIRELLPFAPDIAPDIAADFVLRHSEHEDRTISVLNAMNGLMPYHDTLLERMLASPVLAALIPQVFAERLDEFPVEALQRCMDSDYIDQNGLLFRLSSKTTPAHQVVHERCITRLFNIPLRLEQFRYVASMLRGYSRVEVLNLIDAAPCQHQDSWFWFVRSVEAARGERLINEDGSLRRY</sequence>
<organism evidence="1 2">
    <name type="scientific">Pantoea rodasii</name>
    <dbReference type="NCBI Taxonomy" id="1076549"/>
    <lineage>
        <taxon>Bacteria</taxon>
        <taxon>Pseudomonadati</taxon>
        <taxon>Pseudomonadota</taxon>
        <taxon>Gammaproteobacteria</taxon>
        <taxon>Enterobacterales</taxon>
        <taxon>Erwiniaceae</taxon>
        <taxon>Pantoea</taxon>
    </lineage>
</organism>
<keyword evidence="2" id="KW-1185">Reference proteome</keyword>
<dbReference type="RefSeq" id="WP_100701338.1">
    <property type="nucleotide sequence ID" value="NZ_MLFP01000012.1"/>
</dbReference>
<dbReference type="AlphaFoldDB" id="A0A2M9WH04"/>
<reference evidence="1 2" key="1">
    <citation type="submission" date="2017-11" db="EMBL/GenBank/DDBJ databases">
        <title>The genome sequence of Pantoea rodasii DSM 26611.</title>
        <authorList>
            <person name="Gao J."/>
            <person name="Mao X."/>
            <person name="Sun J."/>
        </authorList>
    </citation>
    <scope>NUCLEOTIDE SEQUENCE [LARGE SCALE GENOMIC DNA]</scope>
    <source>
        <strain evidence="1 2">DSM 26611</strain>
    </source>
</reference>
<dbReference type="OrthoDB" id="8403777at2"/>
<name>A0A2M9WH04_9GAMM</name>
<dbReference type="Proteomes" id="UP000232062">
    <property type="component" value="Unassembled WGS sequence"/>
</dbReference>
<dbReference type="EMBL" id="PIQI01000011">
    <property type="protein sequence ID" value="PJZ06827.1"/>
    <property type="molecule type" value="Genomic_DNA"/>
</dbReference>
<comment type="caution">
    <text evidence="1">The sequence shown here is derived from an EMBL/GenBank/DDBJ whole genome shotgun (WGS) entry which is preliminary data.</text>
</comment>
<protein>
    <submittedName>
        <fullName evidence="1">Uncharacterized protein</fullName>
    </submittedName>
</protein>
<accession>A0A2M9WH04</accession>